<feature type="domain" description="DNA polymerase Y-family little finger" evidence="1">
    <location>
        <begin position="4"/>
        <end position="90"/>
    </location>
</feature>
<dbReference type="GO" id="GO:0006281">
    <property type="term" value="P:DNA repair"/>
    <property type="evidence" value="ECO:0007669"/>
    <property type="project" value="InterPro"/>
</dbReference>
<dbReference type="InterPro" id="IPR017961">
    <property type="entry name" value="DNA_pol_Y-fam_little_finger"/>
</dbReference>
<keyword evidence="2" id="KW-0808">Transferase</keyword>
<dbReference type="GO" id="GO:0003887">
    <property type="term" value="F:DNA-directed DNA polymerase activity"/>
    <property type="evidence" value="ECO:0007669"/>
    <property type="project" value="UniProtKB-EC"/>
</dbReference>
<proteinExistence type="predicted"/>
<dbReference type="GO" id="GO:0003684">
    <property type="term" value="F:damaged DNA binding"/>
    <property type="evidence" value="ECO:0007669"/>
    <property type="project" value="InterPro"/>
</dbReference>
<dbReference type="EMBL" id="VSSQ01123374">
    <property type="protein sequence ID" value="MPN54797.1"/>
    <property type="molecule type" value="Genomic_DNA"/>
</dbReference>
<comment type="caution">
    <text evidence="2">The sequence shown here is derived from an EMBL/GenBank/DDBJ whole genome shotgun (WGS) entry which is preliminary data.</text>
</comment>
<dbReference type="InterPro" id="IPR036775">
    <property type="entry name" value="DNA_pol_Y-fam_lit_finger_sf"/>
</dbReference>
<evidence type="ECO:0000259" key="1">
    <source>
        <dbReference type="Pfam" id="PF11799"/>
    </source>
</evidence>
<dbReference type="Pfam" id="PF11799">
    <property type="entry name" value="IMS_C"/>
    <property type="match status" value="1"/>
</dbReference>
<name>A0A645IUG8_9ZZZZ</name>
<evidence type="ECO:0000313" key="2">
    <source>
        <dbReference type="EMBL" id="MPN54797.1"/>
    </source>
</evidence>
<reference evidence="2" key="1">
    <citation type="submission" date="2019-08" db="EMBL/GenBank/DDBJ databases">
        <authorList>
            <person name="Kucharzyk K."/>
            <person name="Murdoch R.W."/>
            <person name="Higgins S."/>
            <person name="Loffler F."/>
        </authorList>
    </citation>
    <scope>NUCLEOTIDE SEQUENCE</scope>
</reference>
<sequence>MFKKEDAHKVLLALCENVGKRLRYHRQFANSISVTVKTNEFKEYSHQKQLNGSTDCTNTIYYTATKIFDAMWKKEPLRHLGVSADRLSDDCFYQLCFTEENREKQRKAEAAIDTITTKFGSSSVKRCILMDNEIRVAKGSTFSKDKSNF</sequence>
<dbReference type="SUPFAM" id="SSF100879">
    <property type="entry name" value="Lesion bypass DNA polymerase (Y-family), little finger domain"/>
    <property type="match status" value="1"/>
</dbReference>
<organism evidence="2">
    <name type="scientific">bioreactor metagenome</name>
    <dbReference type="NCBI Taxonomy" id="1076179"/>
    <lineage>
        <taxon>unclassified sequences</taxon>
        <taxon>metagenomes</taxon>
        <taxon>ecological metagenomes</taxon>
    </lineage>
</organism>
<accession>A0A645IUG8</accession>
<keyword evidence="2" id="KW-0548">Nucleotidyltransferase</keyword>
<dbReference type="AlphaFoldDB" id="A0A645IUG8"/>
<protein>
    <submittedName>
        <fullName evidence="2">DNA polymerase IV</fullName>
        <ecNumber evidence="2">2.7.7.7</ecNumber>
    </submittedName>
</protein>
<dbReference type="EC" id="2.7.7.7" evidence="2"/>
<dbReference type="Gene3D" id="3.30.1490.100">
    <property type="entry name" value="DNA polymerase, Y-family, little finger domain"/>
    <property type="match status" value="1"/>
</dbReference>
<gene>
    <name evidence="2" type="primary">dinB_52</name>
    <name evidence="2" type="ORF">SDC9_202474</name>
</gene>